<dbReference type="Proteomes" id="UP001385951">
    <property type="component" value="Unassembled WGS sequence"/>
</dbReference>
<organism evidence="7 8">
    <name type="scientific">Cerrena zonata</name>
    <dbReference type="NCBI Taxonomy" id="2478898"/>
    <lineage>
        <taxon>Eukaryota</taxon>
        <taxon>Fungi</taxon>
        <taxon>Dikarya</taxon>
        <taxon>Basidiomycota</taxon>
        <taxon>Agaricomycotina</taxon>
        <taxon>Agaricomycetes</taxon>
        <taxon>Polyporales</taxon>
        <taxon>Cerrenaceae</taxon>
        <taxon>Cerrena</taxon>
    </lineage>
</organism>
<dbReference type="SUPFAM" id="SSF52343">
    <property type="entry name" value="Ferredoxin reductase-like, C-terminal NADP-linked domain"/>
    <property type="match status" value="1"/>
</dbReference>
<accession>A0AAW0FMB4</accession>
<dbReference type="GO" id="GO:0005886">
    <property type="term" value="C:plasma membrane"/>
    <property type="evidence" value="ECO:0007669"/>
    <property type="project" value="TreeGrafter"/>
</dbReference>
<dbReference type="GO" id="GO:0006826">
    <property type="term" value="P:iron ion transport"/>
    <property type="evidence" value="ECO:0007669"/>
    <property type="project" value="TreeGrafter"/>
</dbReference>
<dbReference type="GO" id="GO:0015677">
    <property type="term" value="P:copper ion import"/>
    <property type="evidence" value="ECO:0007669"/>
    <property type="project" value="TreeGrafter"/>
</dbReference>
<dbReference type="Pfam" id="PF08022">
    <property type="entry name" value="FAD_binding_8"/>
    <property type="match status" value="1"/>
</dbReference>
<dbReference type="InterPro" id="IPR013121">
    <property type="entry name" value="Fe_red_NAD-bd_6"/>
</dbReference>
<dbReference type="GO" id="GO:0006879">
    <property type="term" value="P:intracellular iron ion homeostasis"/>
    <property type="evidence" value="ECO:0007669"/>
    <property type="project" value="TreeGrafter"/>
</dbReference>
<feature type="domain" description="FAD-binding FR-type" evidence="6">
    <location>
        <begin position="36"/>
        <end position="143"/>
    </location>
</feature>
<evidence type="ECO:0000256" key="2">
    <source>
        <dbReference type="ARBA" id="ARBA00022448"/>
    </source>
</evidence>
<dbReference type="AlphaFoldDB" id="A0AAW0FMB4"/>
<dbReference type="PANTHER" id="PTHR32361:SF9">
    <property type="entry name" value="FERRIC REDUCTASE TRANSMEMBRANE COMPONENT 3-RELATED"/>
    <property type="match status" value="1"/>
</dbReference>
<dbReference type="Gene3D" id="3.40.50.80">
    <property type="entry name" value="Nucleotide-binding domain of ferredoxin-NADP reductase (FNR) module"/>
    <property type="match status" value="1"/>
</dbReference>
<keyword evidence="4" id="KW-0560">Oxidoreductase</keyword>
<feature type="compositionally biased region" description="Acidic residues" evidence="5">
    <location>
        <begin position="238"/>
        <end position="248"/>
    </location>
</feature>
<evidence type="ECO:0000256" key="4">
    <source>
        <dbReference type="ARBA" id="ARBA00023002"/>
    </source>
</evidence>
<gene>
    <name evidence="7" type="ORF">QCA50_016859</name>
</gene>
<evidence type="ECO:0000259" key="6">
    <source>
        <dbReference type="PROSITE" id="PS51384"/>
    </source>
</evidence>
<evidence type="ECO:0000313" key="7">
    <source>
        <dbReference type="EMBL" id="KAK7680134.1"/>
    </source>
</evidence>
<sequence>MFEDSLNEYNKYAKPLNDDYNRLHDIFDAPLKIDDHQTSLYKQAYDQFLADESLKIIVPKPDHWEAIPGGHAFIHFLLPSCFWQSHPFTYTVSVNPKESNIILFVKVKDGVTKRLHKYLCKHPGRTTEIRVAIEGSYGEETPAFRSDSAVFVAGGNGIPGIYAEVSDYAKHSPNNSKQHLKLVWVIREYKSLYWFYEELYSLKNTKIQTTVYVTKPELKSCLEDFHLRFPITSNDHEFSDEDDDNDSDDSNHALLDDHEQDAGFNKPLLSNATQLQDYNSTSENSFGLTNAEDLVAKVVSQIKKELAHIDFKEGRPQIEQLVRLHIKESLGSAAFVTCGHPVMVDDLRAAVVNNLDNDEKKRVDYYEQLQVWA</sequence>
<dbReference type="Pfam" id="PF08030">
    <property type="entry name" value="NAD_binding_6"/>
    <property type="match status" value="1"/>
</dbReference>
<dbReference type="InterPro" id="IPR051410">
    <property type="entry name" value="Ferric/Cupric_Reductase"/>
</dbReference>
<reference evidence="7 8" key="1">
    <citation type="submission" date="2022-09" db="EMBL/GenBank/DDBJ databases">
        <authorList>
            <person name="Palmer J.M."/>
        </authorList>
    </citation>
    <scope>NUCLEOTIDE SEQUENCE [LARGE SCALE GENOMIC DNA]</scope>
    <source>
        <strain evidence="7 8">DSM 7382</strain>
    </source>
</reference>
<dbReference type="GO" id="GO:0000293">
    <property type="term" value="F:ferric-chelate reductase activity"/>
    <property type="evidence" value="ECO:0007669"/>
    <property type="project" value="TreeGrafter"/>
</dbReference>
<comment type="similarity">
    <text evidence="1">Belongs to the ferric reductase (FRE) family.</text>
</comment>
<keyword evidence="3" id="KW-0249">Electron transport</keyword>
<dbReference type="EMBL" id="JASBNA010000052">
    <property type="protein sequence ID" value="KAK7680134.1"/>
    <property type="molecule type" value="Genomic_DNA"/>
</dbReference>
<dbReference type="InterPro" id="IPR013112">
    <property type="entry name" value="FAD-bd_8"/>
</dbReference>
<protein>
    <recommendedName>
        <fullName evidence="6">FAD-binding FR-type domain-containing protein</fullName>
    </recommendedName>
</protein>
<keyword evidence="2" id="KW-0813">Transport</keyword>
<proteinExistence type="inferred from homology"/>
<dbReference type="InterPro" id="IPR039261">
    <property type="entry name" value="FNR_nucleotide-bd"/>
</dbReference>
<evidence type="ECO:0000256" key="3">
    <source>
        <dbReference type="ARBA" id="ARBA00022982"/>
    </source>
</evidence>
<dbReference type="InterPro" id="IPR017927">
    <property type="entry name" value="FAD-bd_FR_type"/>
</dbReference>
<evidence type="ECO:0000256" key="5">
    <source>
        <dbReference type="SAM" id="MobiDB-lite"/>
    </source>
</evidence>
<dbReference type="CDD" id="cd06186">
    <property type="entry name" value="NOX_Duox_like_FAD_NADP"/>
    <property type="match status" value="1"/>
</dbReference>
<dbReference type="PROSITE" id="PS51384">
    <property type="entry name" value="FAD_FR"/>
    <property type="match status" value="1"/>
</dbReference>
<keyword evidence="8" id="KW-1185">Reference proteome</keyword>
<feature type="region of interest" description="Disordered" evidence="5">
    <location>
        <begin position="236"/>
        <end position="255"/>
    </location>
</feature>
<evidence type="ECO:0000256" key="1">
    <source>
        <dbReference type="ARBA" id="ARBA00006278"/>
    </source>
</evidence>
<name>A0AAW0FMB4_9APHY</name>
<evidence type="ECO:0000313" key="8">
    <source>
        <dbReference type="Proteomes" id="UP001385951"/>
    </source>
</evidence>
<comment type="caution">
    <text evidence="7">The sequence shown here is derived from an EMBL/GenBank/DDBJ whole genome shotgun (WGS) entry which is preliminary data.</text>
</comment>
<dbReference type="PANTHER" id="PTHR32361">
    <property type="entry name" value="FERRIC/CUPRIC REDUCTASE TRANSMEMBRANE COMPONENT"/>
    <property type="match status" value="1"/>
</dbReference>